<protein>
    <submittedName>
        <fullName evidence="1">Uncharacterized protein</fullName>
    </submittedName>
</protein>
<dbReference type="AlphaFoldDB" id="I3S0G6"/>
<organism evidence="1">
    <name type="scientific">Medicago truncatula</name>
    <name type="common">Barrel medic</name>
    <name type="synonym">Medicago tribuloides</name>
    <dbReference type="NCBI Taxonomy" id="3880"/>
    <lineage>
        <taxon>Eukaryota</taxon>
        <taxon>Viridiplantae</taxon>
        <taxon>Streptophyta</taxon>
        <taxon>Embryophyta</taxon>
        <taxon>Tracheophyta</taxon>
        <taxon>Spermatophyta</taxon>
        <taxon>Magnoliopsida</taxon>
        <taxon>eudicotyledons</taxon>
        <taxon>Gunneridae</taxon>
        <taxon>Pentapetalae</taxon>
        <taxon>rosids</taxon>
        <taxon>fabids</taxon>
        <taxon>Fabales</taxon>
        <taxon>Fabaceae</taxon>
        <taxon>Papilionoideae</taxon>
        <taxon>50 kb inversion clade</taxon>
        <taxon>NPAAA clade</taxon>
        <taxon>Hologalegina</taxon>
        <taxon>IRL clade</taxon>
        <taxon>Trifolieae</taxon>
        <taxon>Medicago</taxon>
    </lineage>
</organism>
<proteinExistence type="evidence at transcript level"/>
<name>I3S0G6_MEDTR</name>
<evidence type="ECO:0000313" key="1">
    <source>
        <dbReference type="EMBL" id="AFK33758.1"/>
    </source>
</evidence>
<sequence length="58" mass="6616">MLLMSWKSILRVPRRLNGWTLNSASVETKHQCSLVPNSCPISSINSPPLRILNWPRLC</sequence>
<dbReference type="EMBL" id="BT133963">
    <property type="protein sequence ID" value="AFK33758.1"/>
    <property type="molecule type" value="mRNA"/>
</dbReference>
<accession>I3S0G6</accession>
<reference evidence="1" key="1">
    <citation type="submission" date="2012-05" db="EMBL/GenBank/DDBJ databases">
        <authorList>
            <person name="Krishnakumar V."/>
            <person name="Cheung F."/>
            <person name="Xiao Y."/>
            <person name="Chan A."/>
            <person name="Moskal W.A."/>
            <person name="Town C.D."/>
        </authorList>
    </citation>
    <scope>NUCLEOTIDE SEQUENCE</scope>
</reference>